<dbReference type="PANTHER" id="PTHR34219">
    <property type="entry name" value="IRON-REGULATED INNER MEMBRANE PROTEIN-RELATED"/>
    <property type="match status" value="1"/>
</dbReference>
<keyword evidence="1" id="KW-0472">Membrane</keyword>
<keyword evidence="1" id="KW-0812">Transmembrane</keyword>
<organism evidence="2 3">
    <name type="scientific">Ideonella azotifigens</name>
    <dbReference type="NCBI Taxonomy" id="513160"/>
    <lineage>
        <taxon>Bacteria</taxon>
        <taxon>Pseudomonadati</taxon>
        <taxon>Pseudomonadota</taxon>
        <taxon>Betaproteobacteria</taxon>
        <taxon>Burkholderiales</taxon>
        <taxon>Sphaerotilaceae</taxon>
        <taxon>Ideonella</taxon>
    </lineage>
</organism>
<dbReference type="Proteomes" id="UP001500279">
    <property type="component" value="Unassembled WGS sequence"/>
</dbReference>
<dbReference type="Pfam" id="PF03929">
    <property type="entry name" value="PepSY_TM"/>
    <property type="match status" value="1"/>
</dbReference>
<dbReference type="EMBL" id="BAAAEW010000007">
    <property type="protein sequence ID" value="GAA0747494.1"/>
    <property type="molecule type" value="Genomic_DNA"/>
</dbReference>
<dbReference type="InterPro" id="IPR005625">
    <property type="entry name" value="PepSY-ass_TM"/>
</dbReference>
<protein>
    <recommendedName>
        <fullName evidence="4">PepSY domain-containing protein</fullName>
    </recommendedName>
</protein>
<evidence type="ECO:0000256" key="1">
    <source>
        <dbReference type="SAM" id="Phobius"/>
    </source>
</evidence>
<evidence type="ECO:0000313" key="2">
    <source>
        <dbReference type="EMBL" id="GAA0747494.1"/>
    </source>
</evidence>
<dbReference type="PANTHER" id="PTHR34219:SF3">
    <property type="entry name" value="BLL7967 PROTEIN"/>
    <property type="match status" value="1"/>
</dbReference>
<feature type="transmembrane region" description="Helical" evidence="1">
    <location>
        <begin position="344"/>
        <end position="365"/>
    </location>
</feature>
<keyword evidence="3" id="KW-1185">Reference proteome</keyword>
<feature type="transmembrane region" description="Helical" evidence="1">
    <location>
        <begin position="141"/>
        <end position="163"/>
    </location>
</feature>
<evidence type="ECO:0008006" key="4">
    <source>
        <dbReference type="Google" id="ProtNLM"/>
    </source>
</evidence>
<evidence type="ECO:0000313" key="3">
    <source>
        <dbReference type="Proteomes" id="UP001500279"/>
    </source>
</evidence>
<name>A0ABN1JVI3_9BURK</name>
<sequence>MGLLAGLLMAMMGLTGSVMVWQAELDAALNPHWFGPSACARAGTAMQPDKPVATVLAVLAREAPQVRPAIIVAPSRPGASYQVWEARDARTGLRREHFVDPACGRYLGQRDRGAWVMDRAHAVPALYELHSRLLAGETGHLIIGSGGLLLLALAISGVVLAWPRRSSREAWRRTLSIKTDASAVRLWFDAHRALGLWLAPLLLLLPLTGAMLVFSDSARTVVSAVLPTQPRQAKPMTVDAKDTGPSAPSPALPLDELVQRAQARFPAATWSRLSLPAKAGAPIELRLLQAGEPRVDTGNTRVRLDASGRVLSQSDPLHAPAGNVLLDWVFPLHSAEALGLLARLLWTVFGLLPALLFGTGLWLWWRRRRASAASRARSRPTSASPGSY</sequence>
<proteinExistence type="predicted"/>
<comment type="caution">
    <text evidence="2">The sequence shown here is derived from an EMBL/GenBank/DDBJ whole genome shotgun (WGS) entry which is preliminary data.</text>
</comment>
<accession>A0ABN1JVI3</accession>
<reference evidence="2 3" key="1">
    <citation type="journal article" date="2019" name="Int. J. Syst. Evol. Microbiol.">
        <title>The Global Catalogue of Microorganisms (GCM) 10K type strain sequencing project: providing services to taxonomists for standard genome sequencing and annotation.</title>
        <authorList>
            <consortium name="The Broad Institute Genomics Platform"/>
            <consortium name="The Broad Institute Genome Sequencing Center for Infectious Disease"/>
            <person name="Wu L."/>
            <person name="Ma J."/>
        </authorList>
    </citation>
    <scope>NUCLEOTIDE SEQUENCE [LARGE SCALE GENOMIC DNA]</scope>
    <source>
        <strain evidence="2 3">JCM 15503</strain>
    </source>
</reference>
<gene>
    <name evidence="2" type="ORF">GCM10009107_16040</name>
</gene>
<feature type="transmembrane region" description="Helical" evidence="1">
    <location>
        <begin position="194"/>
        <end position="214"/>
    </location>
</feature>
<keyword evidence="1" id="KW-1133">Transmembrane helix</keyword>